<organism evidence="2 3">
    <name type="scientific">Ideonella aquatica</name>
    <dbReference type="NCBI Taxonomy" id="2824119"/>
    <lineage>
        <taxon>Bacteria</taxon>
        <taxon>Pseudomonadati</taxon>
        <taxon>Pseudomonadota</taxon>
        <taxon>Betaproteobacteria</taxon>
        <taxon>Burkholderiales</taxon>
        <taxon>Sphaerotilaceae</taxon>
        <taxon>Ideonella</taxon>
    </lineage>
</organism>
<keyword evidence="3" id="KW-1185">Reference proteome</keyword>
<dbReference type="Proteomes" id="UP000678374">
    <property type="component" value="Unassembled WGS sequence"/>
</dbReference>
<dbReference type="EMBL" id="JAGQDE010000011">
    <property type="protein sequence ID" value="MBQ0960010.1"/>
    <property type="molecule type" value="Genomic_DNA"/>
</dbReference>
<accession>A0A940YVH2</accession>
<name>A0A940YVH2_9BURK</name>
<dbReference type="AlphaFoldDB" id="A0A940YVH2"/>
<evidence type="ECO:0000256" key="1">
    <source>
        <dbReference type="SAM" id="MobiDB-lite"/>
    </source>
</evidence>
<proteinExistence type="predicted"/>
<dbReference type="RefSeq" id="WP_210802686.1">
    <property type="nucleotide sequence ID" value="NZ_JAGQDE010000011.1"/>
</dbReference>
<sequence length="120" mass="12521">MSISSIHSGRTALIPTDSDRVKPGRQQAREALGAALASGDLEAARTAFTTLSDASAEGRVRRPDGPFAQLQAALAAGDMQAAGNAFQKLVEKRQSHGSEATNNRPLAQEGTLGRHIDLSA</sequence>
<evidence type="ECO:0000313" key="3">
    <source>
        <dbReference type="Proteomes" id="UP000678374"/>
    </source>
</evidence>
<feature type="region of interest" description="Disordered" evidence="1">
    <location>
        <begin position="1"/>
        <end position="27"/>
    </location>
</feature>
<comment type="caution">
    <text evidence="2">The sequence shown here is derived from an EMBL/GenBank/DDBJ whole genome shotgun (WGS) entry which is preliminary data.</text>
</comment>
<evidence type="ECO:0000313" key="2">
    <source>
        <dbReference type="EMBL" id="MBQ0960010.1"/>
    </source>
</evidence>
<reference evidence="2" key="1">
    <citation type="submission" date="2021-04" db="EMBL/GenBank/DDBJ databases">
        <title>The genome sequence of Ideonella sp. 4Y11.</title>
        <authorList>
            <person name="Liu Y."/>
        </authorList>
    </citation>
    <scope>NUCLEOTIDE SEQUENCE</scope>
    <source>
        <strain evidence="2">4Y11</strain>
    </source>
</reference>
<protein>
    <submittedName>
        <fullName evidence="2">Uncharacterized protein</fullName>
    </submittedName>
</protein>
<gene>
    <name evidence="2" type="ORF">KAK06_13735</name>
</gene>
<feature type="region of interest" description="Disordered" evidence="1">
    <location>
        <begin position="91"/>
        <end position="120"/>
    </location>
</feature>